<evidence type="ECO:0000256" key="9">
    <source>
        <dbReference type="ARBA" id="ARBA00022777"/>
    </source>
</evidence>
<dbReference type="CDD" id="cd02064">
    <property type="entry name" value="FAD_synthetase_N"/>
    <property type="match status" value="1"/>
</dbReference>
<dbReference type="SUPFAM" id="SSF52374">
    <property type="entry name" value="Nucleotidylyl transferase"/>
    <property type="match status" value="1"/>
</dbReference>
<protein>
    <recommendedName>
        <fullName evidence="15">Riboflavin biosynthesis protein</fullName>
    </recommendedName>
    <domain>
        <recommendedName>
            <fullName evidence="15">Riboflavin kinase</fullName>
            <ecNumber evidence="15">2.7.1.26</ecNumber>
        </recommendedName>
        <alternativeName>
            <fullName evidence="15">Flavokinase</fullName>
        </alternativeName>
    </domain>
    <domain>
        <recommendedName>
            <fullName evidence="15">FMN adenylyltransferase</fullName>
            <ecNumber evidence="15">2.7.7.2</ecNumber>
        </recommendedName>
        <alternativeName>
            <fullName evidence="15">FAD pyrophosphorylase</fullName>
        </alternativeName>
        <alternativeName>
            <fullName evidence="15">FAD synthase</fullName>
        </alternativeName>
    </domain>
</protein>
<comment type="pathway">
    <text evidence="3 15">Cofactor biosynthesis; FMN biosynthesis; FMN from riboflavin (ATP route): step 1/1.</text>
</comment>
<dbReference type="AlphaFoldDB" id="A0A239LA14"/>
<dbReference type="InterPro" id="IPR015865">
    <property type="entry name" value="Riboflavin_kinase_bac/euk"/>
</dbReference>
<evidence type="ECO:0000256" key="3">
    <source>
        <dbReference type="ARBA" id="ARBA00005201"/>
    </source>
</evidence>
<dbReference type="UniPathway" id="UPA00276">
    <property type="reaction ID" value="UER00406"/>
</dbReference>
<dbReference type="InterPro" id="IPR015864">
    <property type="entry name" value="FAD_synthase"/>
</dbReference>
<dbReference type="OrthoDB" id="9803667at2"/>
<dbReference type="NCBIfam" id="NF004160">
    <property type="entry name" value="PRK05627.1-3"/>
    <property type="match status" value="1"/>
</dbReference>
<keyword evidence="8 15" id="KW-0547">Nucleotide-binding</keyword>
<comment type="catalytic activity">
    <reaction evidence="14 15">
        <text>FMN + ATP + H(+) = FAD + diphosphate</text>
        <dbReference type="Rhea" id="RHEA:17237"/>
        <dbReference type="ChEBI" id="CHEBI:15378"/>
        <dbReference type="ChEBI" id="CHEBI:30616"/>
        <dbReference type="ChEBI" id="CHEBI:33019"/>
        <dbReference type="ChEBI" id="CHEBI:57692"/>
        <dbReference type="ChEBI" id="CHEBI:58210"/>
        <dbReference type="EC" id="2.7.7.2"/>
    </reaction>
</comment>
<evidence type="ECO:0000256" key="15">
    <source>
        <dbReference type="PIRNR" id="PIRNR004491"/>
    </source>
</evidence>
<dbReference type="GO" id="GO:0003919">
    <property type="term" value="F:FMN adenylyltransferase activity"/>
    <property type="evidence" value="ECO:0007669"/>
    <property type="project" value="UniProtKB-UniRule"/>
</dbReference>
<dbReference type="GO" id="GO:0009398">
    <property type="term" value="P:FMN biosynthetic process"/>
    <property type="evidence" value="ECO:0007669"/>
    <property type="project" value="UniProtKB-UniRule"/>
</dbReference>
<keyword evidence="4 15" id="KW-0285">Flavoprotein</keyword>
<comment type="similarity">
    <text evidence="15">Belongs to the ribF family.</text>
</comment>
<evidence type="ECO:0000256" key="12">
    <source>
        <dbReference type="ARBA" id="ARBA00023268"/>
    </source>
</evidence>
<evidence type="ECO:0000256" key="10">
    <source>
        <dbReference type="ARBA" id="ARBA00022827"/>
    </source>
</evidence>
<dbReference type="PANTHER" id="PTHR22749">
    <property type="entry name" value="RIBOFLAVIN KINASE/FMN ADENYLYLTRANSFERASE"/>
    <property type="match status" value="1"/>
</dbReference>
<dbReference type="InterPro" id="IPR023465">
    <property type="entry name" value="Riboflavin_kinase_dom_sf"/>
</dbReference>
<evidence type="ECO:0000256" key="4">
    <source>
        <dbReference type="ARBA" id="ARBA00022630"/>
    </source>
</evidence>
<dbReference type="UniPathway" id="UPA00277">
    <property type="reaction ID" value="UER00407"/>
</dbReference>
<dbReference type="GO" id="GO:0006747">
    <property type="term" value="P:FAD biosynthetic process"/>
    <property type="evidence" value="ECO:0007669"/>
    <property type="project" value="UniProtKB-UniRule"/>
</dbReference>
<sequence>MKVVDHIDAFDKPDYAVVTIGTFDGVHVGHQTILKRVVDDARKNNGKSVLITFWPHPRFILNKDADKLKLLTTFEEKAELVKDLGVDYLLKIAFTPEFSNLSADEFVQQILVDKVGTKHLFIGYDHHFGNNREGNIQFLHAHADKYGFEVNEISRQEIDHIGISSTKIRDTLASGEIHLANSLLGRRFSIRGKVIDGNKRGRSIGYPTANIEVPEKYKLLPADGAYAIEASVDGEQYKGMLNIGFKPTVDGTKRTIEAHLFNFDEDIYQKDLIVEFVRCLRKEMKFSSIDELKNQLHKDKEAALNILE</sequence>
<evidence type="ECO:0000256" key="5">
    <source>
        <dbReference type="ARBA" id="ARBA00022643"/>
    </source>
</evidence>
<dbReference type="SMART" id="SM00904">
    <property type="entry name" value="Flavokinase"/>
    <property type="match status" value="1"/>
</dbReference>
<dbReference type="InterPro" id="IPR023468">
    <property type="entry name" value="Riboflavin_kinase"/>
</dbReference>
<reference evidence="17 18" key="1">
    <citation type="submission" date="2017-06" db="EMBL/GenBank/DDBJ databases">
        <authorList>
            <person name="Kim H.J."/>
            <person name="Triplett B.A."/>
        </authorList>
    </citation>
    <scope>NUCLEOTIDE SEQUENCE [LARGE SCALE GENOMIC DNA]</scope>
    <source>
        <strain evidence="17 18">DSM 19307</strain>
    </source>
</reference>
<dbReference type="RefSeq" id="WP_089357728.1">
    <property type="nucleotide sequence ID" value="NZ_FZPD01000005.1"/>
</dbReference>
<keyword evidence="5 15" id="KW-0288">FMN</keyword>
<dbReference type="Gene3D" id="3.40.50.620">
    <property type="entry name" value="HUPs"/>
    <property type="match status" value="1"/>
</dbReference>
<dbReference type="InterPro" id="IPR002606">
    <property type="entry name" value="Riboflavin_kinase_bac"/>
</dbReference>
<evidence type="ECO:0000313" key="18">
    <source>
        <dbReference type="Proteomes" id="UP000198393"/>
    </source>
</evidence>
<evidence type="ECO:0000256" key="2">
    <source>
        <dbReference type="ARBA" id="ARBA00004726"/>
    </source>
</evidence>
<dbReference type="Proteomes" id="UP000198393">
    <property type="component" value="Unassembled WGS sequence"/>
</dbReference>
<evidence type="ECO:0000256" key="8">
    <source>
        <dbReference type="ARBA" id="ARBA00022741"/>
    </source>
</evidence>
<keyword evidence="10 15" id="KW-0274">FAD</keyword>
<dbReference type="Gene3D" id="2.40.30.30">
    <property type="entry name" value="Riboflavin kinase-like"/>
    <property type="match status" value="1"/>
</dbReference>
<evidence type="ECO:0000256" key="13">
    <source>
        <dbReference type="ARBA" id="ARBA00047880"/>
    </source>
</evidence>
<dbReference type="EMBL" id="FZPD01000005">
    <property type="protein sequence ID" value="SNT26509.1"/>
    <property type="molecule type" value="Genomic_DNA"/>
</dbReference>
<keyword evidence="6 15" id="KW-0808">Transferase</keyword>
<keyword evidence="18" id="KW-1185">Reference proteome</keyword>
<evidence type="ECO:0000259" key="16">
    <source>
        <dbReference type="SMART" id="SM00904"/>
    </source>
</evidence>
<dbReference type="PANTHER" id="PTHR22749:SF6">
    <property type="entry name" value="RIBOFLAVIN KINASE"/>
    <property type="match status" value="1"/>
</dbReference>
<keyword evidence="11 15" id="KW-0067">ATP-binding</keyword>
<evidence type="ECO:0000256" key="11">
    <source>
        <dbReference type="ARBA" id="ARBA00022840"/>
    </source>
</evidence>
<comment type="function">
    <text evidence="1">Catalyzes the phosphorylation of riboflavin to FMN followed by the adenylation of FMN to FAD.</text>
</comment>
<dbReference type="NCBIfam" id="TIGR00083">
    <property type="entry name" value="ribF"/>
    <property type="match status" value="1"/>
</dbReference>
<comment type="catalytic activity">
    <reaction evidence="13 15">
        <text>riboflavin + ATP = FMN + ADP + H(+)</text>
        <dbReference type="Rhea" id="RHEA:14357"/>
        <dbReference type="ChEBI" id="CHEBI:15378"/>
        <dbReference type="ChEBI" id="CHEBI:30616"/>
        <dbReference type="ChEBI" id="CHEBI:57986"/>
        <dbReference type="ChEBI" id="CHEBI:58210"/>
        <dbReference type="ChEBI" id="CHEBI:456216"/>
        <dbReference type="EC" id="2.7.1.26"/>
    </reaction>
</comment>
<gene>
    <name evidence="17" type="ORF">SAMN05421640_3039</name>
</gene>
<dbReference type="InterPro" id="IPR014729">
    <property type="entry name" value="Rossmann-like_a/b/a_fold"/>
</dbReference>
<dbReference type="GO" id="GO:0008531">
    <property type="term" value="F:riboflavin kinase activity"/>
    <property type="evidence" value="ECO:0007669"/>
    <property type="project" value="UniProtKB-UniRule"/>
</dbReference>
<dbReference type="SUPFAM" id="SSF82114">
    <property type="entry name" value="Riboflavin kinase-like"/>
    <property type="match status" value="1"/>
</dbReference>
<evidence type="ECO:0000256" key="7">
    <source>
        <dbReference type="ARBA" id="ARBA00022695"/>
    </source>
</evidence>
<dbReference type="EC" id="2.7.7.2" evidence="15"/>
<organism evidence="17 18">
    <name type="scientific">Ekhidna lutea</name>
    <dbReference type="NCBI Taxonomy" id="447679"/>
    <lineage>
        <taxon>Bacteria</taxon>
        <taxon>Pseudomonadati</taxon>
        <taxon>Bacteroidota</taxon>
        <taxon>Cytophagia</taxon>
        <taxon>Cytophagales</taxon>
        <taxon>Reichenbachiellaceae</taxon>
        <taxon>Ekhidna</taxon>
    </lineage>
</organism>
<dbReference type="FunFam" id="3.40.50.620:FF:000021">
    <property type="entry name" value="Riboflavin biosynthesis protein"/>
    <property type="match status" value="1"/>
</dbReference>
<comment type="pathway">
    <text evidence="2 15">Cofactor biosynthesis; FAD biosynthesis; FAD from FMN: step 1/1.</text>
</comment>
<keyword evidence="12" id="KW-0511">Multifunctional enzyme</keyword>
<name>A0A239LA14_EKHLU</name>
<dbReference type="FunFam" id="2.40.30.30:FF:000003">
    <property type="entry name" value="Riboflavin biosynthesis protein"/>
    <property type="match status" value="1"/>
</dbReference>
<dbReference type="EC" id="2.7.1.26" evidence="15"/>
<dbReference type="PIRSF" id="PIRSF004491">
    <property type="entry name" value="FAD_Synth"/>
    <property type="match status" value="1"/>
</dbReference>
<dbReference type="Pfam" id="PF06574">
    <property type="entry name" value="FAD_syn"/>
    <property type="match status" value="1"/>
</dbReference>
<dbReference type="GO" id="GO:0005524">
    <property type="term" value="F:ATP binding"/>
    <property type="evidence" value="ECO:0007669"/>
    <property type="project" value="UniProtKB-UniRule"/>
</dbReference>
<evidence type="ECO:0000256" key="1">
    <source>
        <dbReference type="ARBA" id="ARBA00002121"/>
    </source>
</evidence>
<dbReference type="Pfam" id="PF01687">
    <property type="entry name" value="Flavokinase"/>
    <property type="match status" value="1"/>
</dbReference>
<proteinExistence type="inferred from homology"/>
<feature type="domain" description="Riboflavin kinase" evidence="16">
    <location>
        <begin position="183"/>
        <end position="308"/>
    </location>
</feature>
<accession>A0A239LA14</accession>
<evidence type="ECO:0000256" key="14">
    <source>
        <dbReference type="ARBA" id="ARBA00049494"/>
    </source>
</evidence>
<evidence type="ECO:0000256" key="6">
    <source>
        <dbReference type="ARBA" id="ARBA00022679"/>
    </source>
</evidence>
<dbReference type="NCBIfam" id="NF004162">
    <property type="entry name" value="PRK05627.1-5"/>
    <property type="match status" value="1"/>
</dbReference>
<keyword evidence="7 15" id="KW-0548">Nucleotidyltransferase</keyword>
<dbReference type="GO" id="GO:0009231">
    <property type="term" value="P:riboflavin biosynthetic process"/>
    <property type="evidence" value="ECO:0007669"/>
    <property type="project" value="InterPro"/>
</dbReference>
<keyword evidence="9 15" id="KW-0418">Kinase</keyword>
<evidence type="ECO:0000313" key="17">
    <source>
        <dbReference type="EMBL" id="SNT26509.1"/>
    </source>
</evidence>